<keyword evidence="4 5" id="KW-0472">Membrane</keyword>
<dbReference type="InterPro" id="IPR014710">
    <property type="entry name" value="RmlC-like_jellyroll"/>
</dbReference>
<dbReference type="PANTHER" id="PTHR43310">
    <property type="entry name" value="SULFATE TRANSPORTER YBAR-RELATED"/>
    <property type="match status" value="1"/>
</dbReference>
<feature type="domain" description="STAS" evidence="7">
    <location>
        <begin position="340"/>
        <end position="446"/>
    </location>
</feature>
<dbReference type="InterPro" id="IPR052706">
    <property type="entry name" value="Membrane-Transporter-like"/>
</dbReference>
<dbReference type="AlphaFoldDB" id="A0A382F2H0"/>
<evidence type="ECO:0000259" key="7">
    <source>
        <dbReference type="PROSITE" id="PS50801"/>
    </source>
</evidence>
<evidence type="ECO:0000259" key="6">
    <source>
        <dbReference type="PROSITE" id="PS50042"/>
    </source>
</evidence>
<dbReference type="InterPro" id="IPR002645">
    <property type="entry name" value="STAS_dom"/>
</dbReference>
<dbReference type="SUPFAM" id="SSF51206">
    <property type="entry name" value="cAMP-binding domain-like"/>
    <property type="match status" value="1"/>
</dbReference>
<dbReference type="InterPro" id="IPR018490">
    <property type="entry name" value="cNMP-bd_dom_sf"/>
</dbReference>
<proteinExistence type="predicted"/>
<dbReference type="SUPFAM" id="SSF52091">
    <property type="entry name" value="SpoIIaa-like"/>
    <property type="match status" value="1"/>
</dbReference>
<dbReference type="Pfam" id="PF00916">
    <property type="entry name" value="Sulfate_transp"/>
    <property type="match status" value="1"/>
</dbReference>
<protein>
    <recommendedName>
        <fullName evidence="9">STAS domain-containing protein</fullName>
    </recommendedName>
</protein>
<dbReference type="GO" id="GO:0016020">
    <property type="term" value="C:membrane"/>
    <property type="evidence" value="ECO:0007669"/>
    <property type="project" value="UniProtKB-SubCell"/>
</dbReference>
<feature type="transmembrane region" description="Helical" evidence="5">
    <location>
        <begin position="77"/>
        <end position="100"/>
    </location>
</feature>
<name>A0A382F2H0_9ZZZZ</name>
<dbReference type="Gene3D" id="3.30.750.24">
    <property type="entry name" value="STAS domain"/>
    <property type="match status" value="1"/>
</dbReference>
<comment type="subcellular location">
    <subcellularLocation>
        <location evidence="1">Membrane</location>
        <topology evidence="1">Multi-pass membrane protein</topology>
    </subcellularLocation>
</comment>
<feature type="transmembrane region" description="Helical" evidence="5">
    <location>
        <begin position="213"/>
        <end position="233"/>
    </location>
</feature>
<evidence type="ECO:0000256" key="2">
    <source>
        <dbReference type="ARBA" id="ARBA00022692"/>
    </source>
</evidence>
<dbReference type="PROSITE" id="PS50042">
    <property type="entry name" value="CNMP_BINDING_3"/>
    <property type="match status" value="1"/>
</dbReference>
<evidence type="ECO:0000256" key="1">
    <source>
        <dbReference type="ARBA" id="ARBA00004141"/>
    </source>
</evidence>
<dbReference type="PANTHER" id="PTHR43310:SF4">
    <property type="entry name" value="AFR304WP"/>
    <property type="match status" value="1"/>
</dbReference>
<dbReference type="InterPro" id="IPR011547">
    <property type="entry name" value="SLC26A/SulP_dom"/>
</dbReference>
<sequence length="541" mass="60138">TLKLGKLVRFIPYPVVGGFLAGTGWLIVKFAFIMTAGMGLSLDNVVSLFDQATLPKWFPGLIFGLIMLISSRYIKHYLLIPALIAIGITSFYAIMFFYGFSYTNLESSGYLLGPFPEGGLFQGLPLKYLSDFKWSIFLEQLPAIGTMMILNAISVLFNYSGLEIIIKKDLDLDQELKTTGIGNIIAGLGGAPPGHLSLGGTLLAISIGSKSKLTNIVIALLCAITLFFGSAVLSFFPRIILGGLLFNLGLSFLVDWLYSTWSRVPKTDYTIILLIFLVIGTVGFLEGVITGLLMSVVLFVVSYSKVEIIKHELTGKTFHSNVERSESLKNIIDDSGDQTLILPLQGFIFFGSANRLLERIKLHLQSQNEKNLKYLVFDFKQVTGVDSSTINSFNKLRILAELDNFQVLFCNLTPEIISQFEAEGLFADSMDLFLKFDDLDHGMEWCEEQIISETTIGGNKQKEEIDEIKLFEKKFADLLIYFESKDINQNTTLIEQGNDPDGLYFIKSGRVTVELRSSNNKIRLKSMGTGTVVGEVSLYLK</sequence>
<keyword evidence="3 5" id="KW-1133">Transmembrane helix</keyword>
<dbReference type="CDD" id="cd07042">
    <property type="entry name" value="STAS_SulP_like_sulfate_transporter"/>
    <property type="match status" value="1"/>
</dbReference>
<dbReference type="EMBL" id="UINC01047294">
    <property type="protein sequence ID" value="SVB56393.1"/>
    <property type="molecule type" value="Genomic_DNA"/>
</dbReference>
<evidence type="ECO:0008006" key="9">
    <source>
        <dbReference type="Google" id="ProtNLM"/>
    </source>
</evidence>
<evidence type="ECO:0000256" key="3">
    <source>
        <dbReference type="ARBA" id="ARBA00022989"/>
    </source>
</evidence>
<gene>
    <name evidence="8" type="ORF">METZ01_LOCUS209247</name>
</gene>
<feature type="transmembrane region" description="Helical" evidence="5">
    <location>
        <begin position="12"/>
        <end position="34"/>
    </location>
</feature>
<feature type="non-terminal residue" evidence="8">
    <location>
        <position position="1"/>
    </location>
</feature>
<evidence type="ECO:0000256" key="4">
    <source>
        <dbReference type="ARBA" id="ARBA00023136"/>
    </source>
</evidence>
<reference evidence="8" key="1">
    <citation type="submission" date="2018-05" db="EMBL/GenBank/DDBJ databases">
        <authorList>
            <person name="Lanie J.A."/>
            <person name="Ng W.-L."/>
            <person name="Kazmierczak K.M."/>
            <person name="Andrzejewski T.M."/>
            <person name="Davidsen T.M."/>
            <person name="Wayne K.J."/>
            <person name="Tettelin H."/>
            <person name="Glass J.I."/>
            <person name="Rusch D."/>
            <person name="Podicherti R."/>
            <person name="Tsui H.-C.T."/>
            <person name="Winkler M.E."/>
        </authorList>
    </citation>
    <scope>NUCLEOTIDE SEQUENCE</scope>
</reference>
<feature type="transmembrane region" description="Helical" evidence="5">
    <location>
        <begin position="54"/>
        <end position="70"/>
    </location>
</feature>
<feature type="non-terminal residue" evidence="8">
    <location>
        <position position="541"/>
    </location>
</feature>
<accession>A0A382F2H0</accession>
<feature type="transmembrane region" description="Helical" evidence="5">
    <location>
        <begin position="239"/>
        <end position="258"/>
    </location>
</feature>
<organism evidence="8">
    <name type="scientific">marine metagenome</name>
    <dbReference type="NCBI Taxonomy" id="408172"/>
    <lineage>
        <taxon>unclassified sequences</taxon>
        <taxon>metagenomes</taxon>
        <taxon>ecological metagenomes</taxon>
    </lineage>
</organism>
<feature type="transmembrane region" description="Helical" evidence="5">
    <location>
        <begin position="141"/>
        <end position="159"/>
    </location>
</feature>
<dbReference type="Pfam" id="PF01740">
    <property type="entry name" value="STAS"/>
    <property type="match status" value="1"/>
</dbReference>
<dbReference type="InterPro" id="IPR000595">
    <property type="entry name" value="cNMP-bd_dom"/>
</dbReference>
<dbReference type="Pfam" id="PF00027">
    <property type="entry name" value="cNMP_binding"/>
    <property type="match status" value="1"/>
</dbReference>
<evidence type="ECO:0000313" key="8">
    <source>
        <dbReference type="EMBL" id="SVB56393.1"/>
    </source>
</evidence>
<feature type="transmembrane region" description="Helical" evidence="5">
    <location>
        <begin position="270"/>
        <end position="303"/>
    </location>
</feature>
<dbReference type="PROSITE" id="PS50801">
    <property type="entry name" value="STAS"/>
    <property type="match status" value="1"/>
</dbReference>
<keyword evidence="2 5" id="KW-0812">Transmembrane</keyword>
<evidence type="ECO:0000256" key="5">
    <source>
        <dbReference type="SAM" id="Phobius"/>
    </source>
</evidence>
<dbReference type="InterPro" id="IPR036513">
    <property type="entry name" value="STAS_dom_sf"/>
</dbReference>
<dbReference type="Gene3D" id="2.60.120.10">
    <property type="entry name" value="Jelly Rolls"/>
    <property type="match status" value="1"/>
</dbReference>
<feature type="domain" description="Cyclic nucleotide-binding" evidence="6">
    <location>
        <begin position="470"/>
        <end position="541"/>
    </location>
</feature>